<dbReference type="InterPro" id="IPR003661">
    <property type="entry name" value="HisK_dim/P_dom"/>
</dbReference>
<dbReference type="EMBL" id="JAQQFR010000001">
    <property type="protein sequence ID" value="MFL9877231.1"/>
    <property type="molecule type" value="Genomic_DNA"/>
</dbReference>
<keyword evidence="10" id="KW-0812">Transmembrane</keyword>
<keyword evidence="5" id="KW-0808">Transferase</keyword>
<name>A0ABW8Z4D5_9BURK</name>
<keyword evidence="9" id="KW-0902">Two-component regulatory system</keyword>
<dbReference type="PROSITE" id="PS50109">
    <property type="entry name" value="HIS_KIN"/>
    <property type="match status" value="1"/>
</dbReference>
<dbReference type="Gene3D" id="1.10.287.130">
    <property type="match status" value="1"/>
</dbReference>
<sequence>MLKQAVLQQPVSHSPASRPTGVLPGLSFRQLLLAAFLLIAALLSGTSVHALFTLERMSAHSRETAGQAVRLTEQAQRLAERTVAMERSARQFLVLEDSAFRDRYAEAWQQAKSSLAELQQALPQAPADLFASWNTYGEAAWAVLQSDQGATLPVSPVPGKNSAQNAAQTAAQKLAQNQRKLDQQALFQAFAHLPALNEQLAAESKREVERRNNALSNDLEQQRKMLTFQVIGAIVLAVLLAFWFGMWLSRPLARMEAAIGRLGDNRFDQPIVVKGPADLRRLGQQLDWLRQRLADLEAEKSRFLRHVSHELKTPLAALCEGAALLDDEVAGKLTDSQREISRILRQNTLSLQNQIEDLLRYNEVAFDAQRINRLPVDLRALIYKVIDDQRLQWVARGLKVEVEGAARTAVLDPDKFAIVLANLLSNAVRFSPQGGTIRFVLSGSEGRVRIDCVDQGPGVAATDAHRIFDPFYQGLNQPQGARHGNGIGLSIVREYVLAHNGDVQLVSREGGGAHFRIELPDES</sequence>
<dbReference type="SMART" id="SM00304">
    <property type="entry name" value="HAMP"/>
    <property type="match status" value="1"/>
</dbReference>
<dbReference type="SUPFAM" id="SSF47384">
    <property type="entry name" value="Homodimeric domain of signal transducing histidine kinase"/>
    <property type="match status" value="1"/>
</dbReference>
<dbReference type="Pfam" id="PF02518">
    <property type="entry name" value="HATPase_c"/>
    <property type="match status" value="1"/>
</dbReference>
<dbReference type="CDD" id="cd00082">
    <property type="entry name" value="HisKA"/>
    <property type="match status" value="1"/>
</dbReference>
<dbReference type="SUPFAM" id="SSF55874">
    <property type="entry name" value="ATPase domain of HSP90 chaperone/DNA topoisomerase II/histidine kinase"/>
    <property type="match status" value="1"/>
</dbReference>
<gene>
    <name evidence="13" type="ORF">PQR63_02460</name>
</gene>
<keyword evidence="4" id="KW-0597">Phosphoprotein</keyword>
<dbReference type="GO" id="GO:0016301">
    <property type="term" value="F:kinase activity"/>
    <property type="evidence" value="ECO:0007669"/>
    <property type="project" value="UniProtKB-KW"/>
</dbReference>
<evidence type="ECO:0000313" key="13">
    <source>
        <dbReference type="EMBL" id="MFL9877231.1"/>
    </source>
</evidence>
<evidence type="ECO:0000256" key="7">
    <source>
        <dbReference type="ARBA" id="ARBA00022777"/>
    </source>
</evidence>
<keyword evidence="7 13" id="KW-0418">Kinase</keyword>
<dbReference type="Proteomes" id="UP001629214">
    <property type="component" value="Unassembled WGS sequence"/>
</dbReference>
<evidence type="ECO:0000256" key="2">
    <source>
        <dbReference type="ARBA" id="ARBA00004370"/>
    </source>
</evidence>
<evidence type="ECO:0000259" key="12">
    <source>
        <dbReference type="PROSITE" id="PS50885"/>
    </source>
</evidence>
<keyword evidence="10" id="KW-0472">Membrane</keyword>
<keyword evidence="14" id="KW-1185">Reference proteome</keyword>
<dbReference type="Pfam" id="PF00512">
    <property type="entry name" value="HisKA"/>
    <property type="match status" value="1"/>
</dbReference>
<comment type="catalytic activity">
    <reaction evidence="1">
        <text>ATP + protein L-histidine = ADP + protein N-phospho-L-histidine.</text>
        <dbReference type="EC" id="2.7.13.3"/>
    </reaction>
</comment>
<keyword evidence="6" id="KW-0547">Nucleotide-binding</keyword>
<dbReference type="EC" id="2.7.13.3" evidence="3"/>
<evidence type="ECO:0000256" key="5">
    <source>
        <dbReference type="ARBA" id="ARBA00022679"/>
    </source>
</evidence>
<dbReference type="PANTHER" id="PTHR42878">
    <property type="entry name" value="TWO-COMPONENT HISTIDINE KINASE"/>
    <property type="match status" value="1"/>
</dbReference>
<dbReference type="PRINTS" id="PR00344">
    <property type="entry name" value="BCTRLSENSOR"/>
</dbReference>
<dbReference type="InterPro" id="IPR036097">
    <property type="entry name" value="HisK_dim/P_sf"/>
</dbReference>
<comment type="caution">
    <text evidence="13">The sequence shown here is derived from an EMBL/GenBank/DDBJ whole genome shotgun (WGS) entry which is preliminary data.</text>
</comment>
<dbReference type="PROSITE" id="PS50885">
    <property type="entry name" value="HAMP"/>
    <property type="match status" value="1"/>
</dbReference>
<dbReference type="SMART" id="SM00387">
    <property type="entry name" value="HATPase_c"/>
    <property type="match status" value="1"/>
</dbReference>
<dbReference type="Gene3D" id="3.30.565.10">
    <property type="entry name" value="Histidine kinase-like ATPase, C-terminal domain"/>
    <property type="match status" value="1"/>
</dbReference>
<evidence type="ECO:0000259" key="11">
    <source>
        <dbReference type="PROSITE" id="PS50109"/>
    </source>
</evidence>
<dbReference type="InterPro" id="IPR003660">
    <property type="entry name" value="HAMP_dom"/>
</dbReference>
<keyword evidence="8" id="KW-0067">ATP-binding</keyword>
<feature type="transmembrane region" description="Helical" evidence="10">
    <location>
        <begin position="31"/>
        <end position="52"/>
    </location>
</feature>
<keyword evidence="10" id="KW-1133">Transmembrane helix</keyword>
<dbReference type="InterPro" id="IPR004358">
    <property type="entry name" value="Sig_transdc_His_kin-like_C"/>
</dbReference>
<dbReference type="InterPro" id="IPR036890">
    <property type="entry name" value="HATPase_C_sf"/>
</dbReference>
<proteinExistence type="predicted"/>
<dbReference type="SMART" id="SM00388">
    <property type="entry name" value="HisKA"/>
    <property type="match status" value="1"/>
</dbReference>
<evidence type="ECO:0000256" key="4">
    <source>
        <dbReference type="ARBA" id="ARBA00022553"/>
    </source>
</evidence>
<dbReference type="RefSeq" id="WP_408165378.1">
    <property type="nucleotide sequence ID" value="NZ_JAQQFR010000001.1"/>
</dbReference>
<organism evidence="13 14">
    <name type="scientific">Herbaspirillum rhizosphaerae</name>
    <dbReference type="NCBI Taxonomy" id="346179"/>
    <lineage>
        <taxon>Bacteria</taxon>
        <taxon>Pseudomonadati</taxon>
        <taxon>Pseudomonadota</taxon>
        <taxon>Betaproteobacteria</taxon>
        <taxon>Burkholderiales</taxon>
        <taxon>Oxalobacteraceae</taxon>
        <taxon>Herbaspirillum</taxon>
    </lineage>
</organism>
<dbReference type="CDD" id="cd00075">
    <property type="entry name" value="HATPase"/>
    <property type="match status" value="1"/>
</dbReference>
<evidence type="ECO:0000256" key="10">
    <source>
        <dbReference type="SAM" id="Phobius"/>
    </source>
</evidence>
<evidence type="ECO:0000313" key="14">
    <source>
        <dbReference type="Proteomes" id="UP001629214"/>
    </source>
</evidence>
<feature type="transmembrane region" description="Helical" evidence="10">
    <location>
        <begin position="226"/>
        <end position="248"/>
    </location>
</feature>
<feature type="domain" description="Histidine kinase" evidence="11">
    <location>
        <begin position="306"/>
        <end position="523"/>
    </location>
</feature>
<dbReference type="Gene3D" id="6.10.340.10">
    <property type="match status" value="1"/>
</dbReference>
<dbReference type="InterPro" id="IPR005467">
    <property type="entry name" value="His_kinase_dom"/>
</dbReference>
<dbReference type="InterPro" id="IPR050351">
    <property type="entry name" value="BphY/WalK/GraS-like"/>
</dbReference>
<dbReference type="Pfam" id="PF00672">
    <property type="entry name" value="HAMP"/>
    <property type="match status" value="1"/>
</dbReference>
<evidence type="ECO:0000256" key="9">
    <source>
        <dbReference type="ARBA" id="ARBA00023012"/>
    </source>
</evidence>
<protein>
    <recommendedName>
        <fullName evidence="3">histidine kinase</fullName>
        <ecNumber evidence="3">2.7.13.3</ecNumber>
    </recommendedName>
</protein>
<evidence type="ECO:0000256" key="1">
    <source>
        <dbReference type="ARBA" id="ARBA00000085"/>
    </source>
</evidence>
<dbReference type="InterPro" id="IPR003594">
    <property type="entry name" value="HATPase_dom"/>
</dbReference>
<evidence type="ECO:0000256" key="6">
    <source>
        <dbReference type="ARBA" id="ARBA00022741"/>
    </source>
</evidence>
<evidence type="ECO:0000256" key="3">
    <source>
        <dbReference type="ARBA" id="ARBA00012438"/>
    </source>
</evidence>
<reference evidence="13 14" key="1">
    <citation type="journal article" date="2024" name="Chem. Sci.">
        <title>Discovery of megapolipeptins by genome mining of a Burkholderiales bacteria collection.</title>
        <authorList>
            <person name="Paulo B.S."/>
            <person name="Recchia M.J.J."/>
            <person name="Lee S."/>
            <person name="Fergusson C.H."/>
            <person name="Romanowski S.B."/>
            <person name="Hernandez A."/>
            <person name="Krull N."/>
            <person name="Liu D.Y."/>
            <person name="Cavanagh H."/>
            <person name="Bos A."/>
            <person name="Gray C.A."/>
            <person name="Murphy B.T."/>
            <person name="Linington R.G."/>
            <person name="Eustaquio A.S."/>
        </authorList>
    </citation>
    <scope>NUCLEOTIDE SEQUENCE [LARGE SCALE GENOMIC DNA]</scope>
    <source>
        <strain evidence="13 14">RL21-008-BIB-B</strain>
    </source>
</reference>
<accession>A0ABW8Z4D5</accession>
<dbReference type="PANTHER" id="PTHR42878:SF7">
    <property type="entry name" value="SENSOR HISTIDINE KINASE GLRK"/>
    <property type="match status" value="1"/>
</dbReference>
<comment type="subcellular location">
    <subcellularLocation>
        <location evidence="2">Membrane</location>
    </subcellularLocation>
</comment>
<evidence type="ECO:0000256" key="8">
    <source>
        <dbReference type="ARBA" id="ARBA00022840"/>
    </source>
</evidence>
<feature type="domain" description="HAMP" evidence="12">
    <location>
        <begin position="246"/>
        <end position="298"/>
    </location>
</feature>